<dbReference type="Proteomes" id="UP001163321">
    <property type="component" value="Chromosome 8"/>
</dbReference>
<accession>A0ACC0VL91</accession>
<protein>
    <submittedName>
        <fullName evidence="1">Uncharacterized protein</fullName>
    </submittedName>
</protein>
<organism evidence="1 2">
    <name type="scientific">Peronosclerospora sorghi</name>
    <dbReference type="NCBI Taxonomy" id="230839"/>
    <lineage>
        <taxon>Eukaryota</taxon>
        <taxon>Sar</taxon>
        <taxon>Stramenopiles</taxon>
        <taxon>Oomycota</taxon>
        <taxon>Peronosporomycetes</taxon>
        <taxon>Peronosporales</taxon>
        <taxon>Peronosporaceae</taxon>
        <taxon>Peronosclerospora</taxon>
    </lineage>
</organism>
<name>A0ACC0VL91_9STRA</name>
<evidence type="ECO:0000313" key="1">
    <source>
        <dbReference type="EMBL" id="KAI9907209.1"/>
    </source>
</evidence>
<sequence length="230" mass="25658">MATKHRAWATTLLPVAWLDAATQQAATTKLRAMSTRLGHETQSEHVPYEIYADAPLATNLLKIRAHQYTVAVKKLGRSVDRTEWTMTSADVNAYYRPRANQMVFPAGILQPPFFSKEYDPARNFGSFGRFVGHELAHGFDDTGRHYDVSVTRRRTSLPSGQCLVEQSGRYDVSSTTDPTHVLCHVNGQYTLSENIADNGGINLAFHAYQAARATSNATRDKLFFLSFAQT</sequence>
<keyword evidence="2" id="KW-1185">Reference proteome</keyword>
<reference evidence="1 2" key="1">
    <citation type="journal article" date="2022" name="bioRxiv">
        <title>The genome of the oomycete Peronosclerospora sorghi, a cosmopolitan pathogen of maize and sorghum, is inflated with dispersed pseudogenes.</title>
        <authorList>
            <person name="Fletcher K."/>
            <person name="Martin F."/>
            <person name="Isakeit T."/>
            <person name="Cavanaugh K."/>
            <person name="Magill C."/>
            <person name="Michelmore R."/>
        </authorList>
    </citation>
    <scope>NUCLEOTIDE SEQUENCE [LARGE SCALE GENOMIC DNA]</scope>
    <source>
        <strain evidence="1">P6</strain>
    </source>
</reference>
<proteinExistence type="predicted"/>
<dbReference type="EMBL" id="CM047587">
    <property type="protein sequence ID" value="KAI9907209.1"/>
    <property type="molecule type" value="Genomic_DNA"/>
</dbReference>
<evidence type="ECO:0000313" key="2">
    <source>
        <dbReference type="Proteomes" id="UP001163321"/>
    </source>
</evidence>
<comment type="caution">
    <text evidence="1">The sequence shown here is derived from an EMBL/GenBank/DDBJ whole genome shotgun (WGS) entry which is preliminary data.</text>
</comment>
<gene>
    <name evidence="1" type="ORF">PsorP6_003918</name>
</gene>